<accession>A0A147H7M9</accession>
<feature type="chain" id="PRO_5007547123" description="Dolichyl-phosphate-mannose-protein mannosyltransferase" evidence="2">
    <location>
        <begin position="36"/>
        <end position="668"/>
    </location>
</feature>
<gene>
    <name evidence="3" type="ORF">NS331_04375</name>
</gene>
<organism evidence="3 4">
    <name type="scientific">Pseudacidovorax intermedius</name>
    <dbReference type="NCBI Taxonomy" id="433924"/>
    <lineage>
        <taxon>Bacteria</taxon>
        <taxon>Pseudomonadati</taxon>
        <taxon>Pseudomonadota</taxon>
        <taxon>Betaproteobacteria</taxon>
        <taxon>Burkholderiales</taxon>
        <taxon>Comamonadaceae</taxon>
        <taxon>Pseudacidovorax</taxon>
    </lineage>
</organism>
<evidence type="ECO:0000256" key="1">
    <source>
        <dbReference type="SAM" id="Phobius"/>
    </source>
</evidence>
<keyword evidence="2" id="KW-0732">Signal</keyword>
<dbReference type="PATRIC" id="fig|433924.3.peg.2735"/>
<dbReference type="Proteomes" id="UP000072741">
    <property type="component" value="Unassembled WGS sequence"/>
</dbReference>
<sequence length="668" mass="71642">MRPSLSSHSRTCLCAAYLLVAAASLWLRQGFPVVADPAAVFDDAHFVKQAYALAGGQWLGDYNRTTLIKGAGYPLFIALSAGLGLPLKMAEQALYLAVGGALAFALGRRARAPWAGWLLFVGLAFNPALWHPSLARVIREGFYVSGMLAVVALAAWSFAPRCRRRAAIAAGAGLALGVFWITREEGVAILPALATMAAVGIALQWQRRQRIQLRRPRWSAPSLLRSGRALAMAALLMGAAGATVVLSVKAANRHMYGVFLATEFQSGAFVRAYGALARIQHDRWQPYVVFPADARARAYAVSPAARELQPFLDGPVGELWRRTGCQQTGQSPCPEILSGWFMWALRDAAWNAGHHRSAAETQAFYDRLASEINEACDQSRIPCGPPRATLAPPFQAQRLGATLHAARDIAGMLARLGDGQWGTPASVGATEHLDTQSQMVGTISRPAHHRYEAAGWITGRDQLPQMALLGPQAESVPMTLELRRVSAEEQAAGLAAGWRLRIVSGCAPQACQLEVDGRRYPLAAGRLPLPAGTGVIDIERLRDLSRTLPGRRMEAQQRLAALLAAAYHRAMPVALVLGALGIATGVALRQKRRRDPAAELLLVLLAGAAAAVATRIALLAYLEATSIPSVNMLYASPATPLVIVPGTCGIWLGLRTLRSRRVAGRRAA</sequence>
<keyword evidence="1" id="KW-1133">Transmembrane helix</keyword>
<feature type="transmembrane region" description="Helical" evidence="1">
    <location>
        <begin position="89"/>
        <end position="107"/>
    </location>
</feature>
<feature type="transmembrane region" description="Helical" evidence="1">
    <location>
        <begin position="114"/>
        <end position="130"/>
    </location>
</feature>
<keyword evidence="4" id="KW-1185">Reference proteome</keyword>
<feature type="transmembrane region" description="Helical" evidence="1">
    <location>
        <begin position="188"/>
        <end position="205"/>
    </location>
</feature>
<evidence type="ECO:0008006" key="5">
    <source>
        <dbReference type="Google" id="ProtNLM"/>
    </source>
</evidence>
<feature type="transmembrane region" description="Helical" evidence="1">
    <location>
        <begin position="166"/>
        <end position="182"/>
    </location>
</feature>
<evidence type="ECO:0000313" key="3">
    <source>
        <dbReference type="EMBL" id="KTT25957.1"/>
    </source>
</evidence>
<keyword evidence="1" id="KW-0472">Membrane</keyword>
<comment type="caution">
    <text evidence="3">The sequence shown here is derived from an EMBL/GenBank/DDBJ whole genome shotgun (WGS) entry which is preliminary data.</text>
</comment>
<name>A0A147H7M9_9BURK</name>
<proteinExistence type="predicted"/>
<dbReference type="AlphaFoldDB" id="A0A147H7M9"/>
<reference evidence="3 4" key="1">
    <citation type="journal article" date="2016" name="Front. Microbiol.">
        <title>Genomic Resource of Rice Seed Associated Bacteria.</title>
        <authorList>
            <person name="Midha S."/>
            <person name="Bansal K."/>
            <person name="Sharma S."/>
            <person name="Kumar N."/>
            <person name="Patil P.P."/>
            <person name="Chaudhry V."/>
            <person name="Patil P.B."/>
        </authorList>
    </citation>
    <scope>NUCLEOTIDE SEQUENCE [LARGE SCALE GENOMIC DNA]</scope>
    <source>
        <strain evidence="3 4">NS331</strain>
    </source>
</reference>
<dbReference type="EMBL" id="LDSL01000030">
    <property type="protein sequence ID" value="KTT25957.1"/>
    <property type="molecule type" value="Genomic_DNA"/>
</dbReference>
<protein>
    <recommendedName>
        <fullName evidence="5">Dolichyl-phosphate-mannose-protein mannosyltransferase</fullName>
    </recommendedName>
</protein>
<feature type="signal peptide" evidence="2">
    <location>
        <begin position="1"/>
        <end position="35"/>
    </location>
</feature>
<evidence type="ECO:0000313" key="4">
    <source>
        <dbReference type="Proteomes" id="UP000072741"/>
    </source>
</evidence>
<evidence type="ECO:0000256" key="2">
    <source>
        <dbReference type="SAM" id="SignalP"/>
    </source>
</evidence>
<feature type="transmembrane region" description="Helical" evidence="1">
    <location>
        <begin position="142"/>
        <end position="159"/>
    </location>
</feature>
<feature type="transmembrane region" description="Helical" evidence="1">
    <location>
        <begin position="226"/>
        <end position="248"/>
    </location>
</feature>
<feature type="transmembrane region" description="Helical" evidence="1">
    <location>
        <begin position="566"/>
        <end position="588"/>
    </location>
</feature>
<feature type="transmembrane region" description="Helical" evidence="1">
    <location>
        <begin position="600"/>
        <end position="622"/>
    </location>
</feature>
<feature type="transmembrane region" description="Helical" evidence="1">
    <location>
        <begin position="634"/>
        <end position="654"/>
    </location>
</feature>
<keyword evidence="1" id="KW-0812">Transmembrane</keyword>